<feature type="compositionally biased region" description="Polar residues" evidence="1">
    <location>
        <begin position="528"/>
        <end position="537"/>
    </location>
</feature>
<dbReference type="Pfam" id="PF17802">
    <property type="entry name" value="SpaA"/>
    <property type="match status" value="1"/>
</dbReference>
<name>A0ABU2JUM2_9ACTN</name>
<dbReference type="Proteomes" id="UP001183410">
    <property type="component" value="Unassembled WGS sequence"/>
</dbReference>
<sequence>MMMHRQAIARAMFGVVLGATLPLAFASPASAQGFQGNPLEGNEGFGVIVEEDAQLGSTESEGPVAVGGDLSFGAGYNVALNTPGTFVAPGDTNPTALLVGGQVDFAASDPNGVLRVLNDGYVKIGDLTGADVLNEDNNGASVNTQVVEEGAPYNSVPRIELTTQQPLASVGPQPGLIDFADVFATYRERAQQIAECPANVTLDDGNLTLLEGQTNVLHLTGEELNDLGEITFQNQPSASTPLVIVVDTTATGGVFEWDVPNLAGIGGAQAPYILWDFPDATDITIVSGDTLEGTIFAPSALLTDLDASNIEGDIVVRSLVAGPIEDSVNAGEIHYFPFDAEIECGDVEPDEGEIRVEKTDAESGEPLSGAVFELWRETNGLEGLQVEGADPDTMADAPCVTDSDGSCVFDGLAPGEYYLRETAVPGGYQFPEQTVTGPYTLTEDNLADGITVELENEERDRGGNGDGDGDGDGDGNGNGNGDGDGGGHGGGDGDGDGDGHGDGHGDKGKHKHKGKHKGHCECKHIDNSVDNSVHVNY</sequence>
<dbReference type="InterPro" id="IPR013783">
    <property type="entry name" value="Ig-like_fold"/>
</dbReference>
<feature type="compositionally biased region" description="Gly residues" evidence="1">
    <location>
        <begin position="474"/>
        <end position="492"/>
    </location>
</feature>
<evidence type="ECO:0000259" key="4">
    <source>
        <dbReference type="Pfam" id="PF20597"/>
    </source>
</evidence>
<feature type="domain" description="Choice-of-anchor A" evidence="4">
    <location>
        <begin position="38"/>
        <end position="322"/>
    </location>
</feature>
<gene>
    <name evidence="5" type="ORF">RM844_20545</name>
</gene>
<dbReference type="InterPro" id="IPR041033">
    <property type="entry name" value="SpaA_PFL_dom_1"/>
</dbReference>
<evidence type="ECO:0000313" key="5">
    <source>
        <dbReference type="EMBL" id="MDT0268679.1"/>
    </source>
</evidence>
<dbReference type="Gene3D" id="2.60.40.10">
    <property type="entry name" value="Immunoglobulins"/>
    <property type="match status" value="1"/>
</dbReference>
<proteinExistence type="predicted"/>
<comment type="caution">
    <text evidence="5">The sequence shown here is derived from an EMBL/GenBank/DDBJ whole genome shotgun (WGS) entry which is preliminary data.</text>
</comment>
<feature type="chain" id="PRO_5045882259" evidence="2">
    <location>
        <begin position="32"/>
        <end position="537"/>
    </location>
</feature>
<evidence type="ECO:0000256" key="1">
    <source>
        <dbReference type="SAM" id="MobiDB-lite"/>
    </source>
</evidence>
<dbReference type="NCBIfam" id="TIGR04215">
    <property type="entry name" value="choice_anch_A"/>
    <property type="match status" value="1"/>
</dbReference>
<accession>A0ABU2JUM2</accession>
<feature type="domain" description="SpaA-like prealbumin fold" evidence="3">
    <location>
        <begin position="352"/>
        <end position="435"/>
    </location>
</feature>
<feature type="compositionally biased region" description="Basic residues" evidence="1">
    <location>
        <begin position="507"/>
        <end position="518"/>
    </location>
</feature>
<keyword evidence="6" id="KW-1185">Reference proteome</keyword>
<dbReference type="EMBL" id="JAVREO010000012">
    <property type="protein sequence ID" value="MDT0268679.1"/>
    <property type="molecule type" value="Genomic_DNA"/>
</dbReference>
<evidence type="ECO:0000259" key="3">
    <source>
        <dbReference type="Pfam" id="PF17802"/>
    </source>
</evidence>
<feature type="region of interest" description="Disordered" evidence="1">
    <location>
        <begin position="455"/>
        <end position="537"/>
    </location>
</feature>
<evidence type="ECO:0000313" key="6">
    <source>
        <dbReference type="Proteomes" id="UP001183410"/>
    </source>
</evidence>
<dbReference type="InterPro" id="IPR026588">
    <property type="entry name" value="Choice_anch_A"/>
</dbReference>
<feature type="compositionally biased region" description="Basic and acidic residues" evidence="1">
    <location>
        <begin position="497"/>
        <end position="506"/>
    </location>
</feature>
<organism evidence="5 6">
    <name type="scientific">Streptomyces chisholmiae</name>
    <dbReference type="NCBI Taxonomy" id="3075540"/>
    <lineage>
        <taxon>Bacteria</taxon>
        <taxon>Bacillati</taxon>
        <taxon>Actinomycetota</taxon>
        <taxon>Actinomycetes</taxon>
        <taxon>Kitasatosporales</taxon>
        <taxon>Streptomycetaceae</taxon>
        <taxon>Streptomyces</taxon>
    </lineage>
</organism>
<reference evidence="6" key="1">
    <citation type="submission" date="2023-07" db="EMBL/GenBank/DDBJ databases">
        <title>30 novel species of actinomycetes from the DSMZ collection.</title>
        <authorList>
            <person name="Nouioui I."/>
        </authorList>
    </citation>
    <scope>NUCLEOTIDE SEQUENCE [LARGE SCALE GENOMIC DNA]</scope>
    <source>
        <strain evidence="6">DSM 44915</strain>
    </source>
</reference>
<keyword evidence="2" id="KW-0732">Signal</keyword>
<feature type="signal peptide" evidence="2">
    <location>
        <begin position="1"/>
        <end position="31"/>
    </location>
</feature>
<dbReference type="SUPFAM" id="SSF49478">
    <property type="entry name" value="Cna protein B-type domain"/>
    <property type="match status" value="1"/>
</dbReference>
<dbReference type="Pfam" id="PF20597">
    <property type="entry name" value="pAdhesive_15"/>
    <property type="match status" value="1"/>
</dbReference>
<dbReference type="RefSeq" id="WP_311668766.1">
    <property type="nucleotide sequence ID" value="NZ_JAVREO010000012.1"/>
</dbReference>
<evidence type="ECO:0000256" key="2">
    <source>
        <dbReference type="SAM" id="SignalP"/>
    </source>
</evidence>
<protein>
    <submittedName>
        <fullName evidence="5">Choice-of-anchor A family protein</fullName>
    </submittedName>
</protein>